<dbReference type="SUPFAM" id="SSF48371">
    <property type="entry name" value="ARM repeat"/>
    <property type="match status" value="1"/>
</dbReference>
<name>A0A1H2KNM1_9ACTN</name>
<dbReference type="RefSeq" id="WP_074852101.1">
    <property type="nucleotide sequence ID" value="NZ_FNLM01000034.1"/>
</dbReference>
<dbReference type="CDD" id="cd06561">
    <property type="entry name" value="AlkD_like"/>
    <property type="match status" value="1"/>
</dbReference>
<dbReference type="PANTHER" id="PTHR41291:SF1">
    <property type="entry name" value="DNA ALKYLATION REPAIR PROTEIN"/>
    <property type="match status" value="1"/>
</dbReference>
<evidence type="ECO:0000313" key="1">
    <source>
        <dbReference type="EMBL" id="SDU70253.1"/>
    </source>
</evidence>
<accession>A0A1H2KNM1</accession>
<dbReference type="Proteomes" id="UP000183180">
    <property type="component" value="Unassembled WGS sequence"/>
</dbReference>
<organism evidence="1 2">
    <name type="scientific">Gordonia westfalica</name>
    <dbReference type="NCBI Taxonomy" id="158898"/>
    <lineage>
        <taxon>Bacteria</taxon>
        <taxon>Bacillati</taxon>
        <taxon>Actinomycetota</taxon>
        <taxon>Actinomycetes</taxon>
        <taxon>Mycobacteriales</taxon>
        <taxon>Gordoniaceae</taxon>
        <taxon>Gordonia</taxon>
    </lineage>
</organism>
<sequence>MAAVDDVLAELESLGTEQTRKTYRRHGVGDNQYGVLYSALGKIEKRIKVDHELALALWDSGNHDARVLAAMIADPGQADPALLDAWANDVDNYTLGDAVSTFATSTPLAQETAERWIESDRELVAAMGWNMLGTIATKDRDLPDSYFDRLLSRIEVELADSQNRVRYSMNNALIAIGLRNESLEQTAVAVAGRLGTVVVDHGQTNCKTPDAIAYIEKTKAHRARRKK</sequence>
<dbReference type="Pfam" id="PF08713">
    <property type="entry name" value="DNA_alkylation"/>
    <property type="match status" value="1"/>
</dbReference>
<protein>
    <submittedName>
        <fullName evidence="1">3-methyladenine DNA glycosylase AlkD</fullName>
    </submittedName>
</protein>
<dbReference type="OrthoDB" id="9775346at2"/>
<proteinExistence type="predicted"/>
<dbReference type="InterPro" id="IPR016024">
    <property type="entry name" value="ARM-type_fold"/>
</dbReference>
<dbReference type="EMBL" id="FNLM01000034">
    <property type="protein sequence ID" value="SDU70253.1"/>
    <property type="molecule type" value="Genomic_DNA"/>
</dbReference>
<dbReference type="PANTHER" id="PTHR41291">
    <property type="entry name" value="DNA ALKYLATION REPAIR PROTEIN"/>
    <property type="match status" value="1"/>
</dbReference>
<dbReference type="AlphaFoldDB" id="A0A1H2KNM1"/>
<dbReference type="Gene3D" id="1.25.10.90">
    <property type="match status" value="1"/>
</dbReference>
<reference evidence="1 2" key="1">
    <citation type="submission" date="2016-10" db="EMBL/GenBank/DDBJ databases">
        <authorList>
            <person name="de Groot N.N."/>
        </authorList>
    </citation>
    <scope>NUCLEOTIDE SEQUENCE [LARGE SCALE GENOMIC DNA]</scope>
    <source>
        <strain evidence="1 2">DSM 44215</strain>
    </source>
</reference>
<gene>
    <name evidence="1" type="ORF">SAMN04488548_1343477</name>
</gene>
<evidence type="ECO:0000313" key="2">
    <source>
        <dbReference type="Proteomes" id="UP000183180"/>
    </source>
</evidence>
<dbReference type="InterPro" id="IPR014825">
    <property type="entry name" value="DNA_alkylation"/>
</dbReference>